<feature type="region of interest" description="Disordered" evidence="1">
    <location>
        <begin position="26"/>
        <end position="58"/>
    </location>
</feature>
<sequence>MTLKRITPEQRWAEISAKLAAGVRLPPPEVMRNSGRRRTPEKKALLERIAKNRENQPG</sequence>
<reference evidence="2 3" key="1">
    <citation type="submission" date="2023-11" db="EMBL/GenBank/DDBJ databases">
        <title>Arctic aerobic anoxygenic photoheterotroph Sediminicoccus rosea KRV36 adapts its photosynthesis to long days of polar summer.</title>
        <authorList>
            <person name="Tomasch J."/>
            <person name="Kopejtka K."/>
            <person name="Bily T."/>
            <person name="Gardiner A.T."/>
            <person name="Gardian Z."/>
            <person name="Shivaramu S."/>
            <person name="Koblizek M."/>
            <person name="Engelhardt F."/>
            <person name="Kaftan D."/>
        </authorList>
    </citation>
    <scope>NUCLEOTIDE SEQUENCE [LARGE SCALE GENOMIC DNA]</scope>
    <source>
        <strain evidence="2 3">R-30</strain>
    </source>
</reference>
<evidence type="ECO:0000313" key="3">
    <source>
        <dbReference type="Proteomes" id="UP001305521"/>
    </source>
</evidence>
<name>A0ABZ0PJP9_9PROT</name>
<evidence type="ECO:0008006" key="4">
    <source>
        <dbReference type="Google" id="ProtNLM"/>
    </source>
</evidence>
<proteinExistence type="predicted"/>
<gene>
    <name evidence="2" type="ORF">R9Z33_03065</name>
</gene>
<dbReference type="RefSeq" id="WP_318649840.1">
    <property type="nucleotide sequence ID" value="NZ_CP137852.1"/>
</dbReference>
<dbReference type="EMBL" id="CP137852">
    <property type="protein sequence ID" value="WPB85862.1"/>
    <property type="molecule type" value="Genomic_DNA"/>
</dbReference>
<dbReference type="Proteomes" id="UP001305521">
    <property type="component" value="Chromosome"/>
</dbReference>
<feature type="compositionally biased region" description="Basic and acidic residues" evidence="1">
    <location>
        <begin position="41"/>
        <end position="58"/>
    </location>
</feature>
<organism evidence="2 3">
    <name type="scientific">Sediminicoccus rosea</name>
    <dbReference type="NCBI Taxonomy" id="1225128"/>
    <lineage>
        <taxon>Bacteria</taxon>
        <taxon>Pseudomonadati</taxon>
        <taxon>Pseudomonadota</taxon>
        <taxon>Alphaproteobacteria</taxon>
        <taxon>Acetobacterales</taxon>
        <taxon>Roseomonadaceae</taxon>
        <taxon>Sediminicoccus</taxon>
    </lineage>
</organism>
<keyword evidence="3" id="KW-1185">Reference proteome</keyword>
<evidence type="ECO:0000256" key="1">
    <source>
        <dbReference type="SAM" id="MobiDB-lite"/>
    </source>
</evidence>
<evidence type="ECO:0000313" key="2">
    <source>
        <dbReference type="EMBL" id="WPB85862.1"/>
    </source>
</evidence>
<accession>A0ABZ0PJP9</accession>
<protein>
    <recommendedName>
        <fullName evidence="4">NUMOD3 motif-containing protein</fullName>
    </recommendedName>
</protein>